<dbReference type="EMBL" id="ML736357">
    <property type="protein sequence ID" value="KAE8372457.1"/>
    <property type="molecule type" value="Genomic_DNA"/>
</dbReference>
<protein>
    <submittedName>
        <fullName evidence="1">Uncharacterized protein</fullName>
    </submittedName>
</protein>
<dbReference type="OrthoDB" id="5404599at2759"/>
<dbReference type="Proteomes" id="UP000326198">
    <property type="component" value="Unassembled WGS sequence"/>
</dbReference>
<evidence type="ECO:0000313" key="2">
    <source>
        <dbReference type="Proteomes" id="UP000326198"/>
    </source>
</evidence>
<sequence>MVAINPLTDEYSKPSPPIEVSVSKLDSDTWQMGSKFLCKKATDGIPKTAVTTWKEDDGQYYLVEATGVNPLEKAADGLIYQVGLSSAVWEIGTNAICKVKTWSDGMERENNTLTFVIYSWVDEQLNRTFLILRRVQGQTLATDVATKVAQYSRDLAEAISENLQSATGYGVLEPFLTVDPEASHPSWKPRPLGPFSRFATEKFRFYHADLSDSGAIKAILDWESAQ</sequence>
<dbReference type="AlphaFoldDB" id="A0A5N7ARH6"/>
<gene>
    <name evidence="1" type="ORF">BDV26DRAFT_301879</name>
</gene>
<accession>A0A5N7ARH6</accession>
<keyword evidence="2" id="KW-1185">Reference proteome</keyword>
<proteinExistence type="predicted"/>
<organism evidence="1 2">
    <name type="scientific">Aspergillus bertholletiae</name>
    <dbReference type="NCBI Taxonomy" id="1226010"/>
    <lineage>
        <taxon>Eukaryota</taxon>
        <taxon>Fungi</taxon>
        <taxon>Dikarya</taxon>
        <taxon>Ascomycota</taxon>
        <taxon>Pezizomycotina</taxon>
        <taxon>Eurotiomycetes</taxon>
        <taxon>Eurotiomycetidae</taxon>
        <taxon>Eurotiales</taxon>
        <taxon>Aspergillaceae</taxon>
        <taxon>Aspergillus</taxon>
        <taxon>Aspergillus subgen. Circumdati</taxon>
    </lineage>
</organism>
<reference evidence="1 2" key="1">
    <citation type="submission" date="2019-04" db="EMBL/GenBank/DDBJ databases">
        <title>Friends and foes A comparative genomics studyof 23 Aspergillus species from section Flavi.</title>
        <authorList>
            <consortium name="DOE Joint Genome Institute"/>
            <person name="Kjaerbolling I."/>
            <person name="Vesth T."/>
            <person name="Frisvad J.C."/>
            <person name="Nybo J.L."/>
            <person name="Theobald S."/>
            <person name="Kildgaard S."/>
            <person name="Isbrandt T."/>
            <person name="Kuo A."/>
            <person name="Sato A."/>
            <person name="Lyhne E.K."/>
            <person name="Kogle M.E."/>
            <person name="Wiebenga A."/>
            <person name="Kun R.S."/>
            <person name="Lubbers R.J."/>
            <person name="Makela M.R."/>
            <person name="Barry K."/>
            <person name="Chovatia M."/>
            <person name="Clum A."/>
            <person name="Daum C."/>
            <person name="Haridas S."/>
            <person name="He G."/>
            <person name="LaButti K."/>
            <person name="Lipzen A."/>
            <person name="Mondo S."/>
            <person name="Riley R."/>
            <person name="Salamov A."/>
            <person name="Simmons B.A."/>
            <person name="Magnuson J.K."/>
            <person name="Henrissat B."/>
            <person name="Mortensen U.H."/>
            <person name="Larsen T.O."/>
            <person name="Devries R.P."/>
            <person name="Grigoriev I.V."/>
            <person name="Machida M."/>
            <person name="Baker S.E."/>
            <person name="Andersen M.R."/>
        </authorList>
    </citation>
    <scope>NUCLEOTIDE SEQUENCE [LARGE SCALE GENOMIC DNA]</scope>
    <source>
        <strain evidence="1 2">IBT 29228</strain>
    </source>
</reference>
<name>A0A5N7ARH6_9EURO</name>
<evidence type="ECO:0000313" key="1">
    <source>
        <dbReference type="EMBL" id="KAE8372457.1"/>
    </source>
</evidence>